<keyword evidence="4" id="KW-1185">Reference proteome</keyword>
<evidence type="ECO:0000313" key="4">
    <source>
        <dbReference type="Proteomes" id="UP001431192"/>
    </source>
</evidence>
<gene>
    <name evidence="3" type="ORF">N4T56_18305</name>
</gene>
<dbReference type="SUPFAM" id="SSF48452">
    <property type="entry name" value="TPR-like"/>
    <property type="match status" value="2"/>
</dbReference>
<name>A0ABT2P5W0_9GAMM</name>
<evidence type="ECO:0000313" key="3">
    <source>
        <dbReference type="EMBL" id="MCT8988050.1"/>
    </source>
</evidence>
<organism evidence="3 4">
    <name type="scientific">Shewanella phaeophyticola</name>
    <dbReference type="NCBI Taxonomy" id="2978345"/>
    <lineage>
        <taxon>Bacteria</taxon>
        <taxon>Pseudomonadati</taxon>
        <taxon>Pseudomonadota</taxon>
        <taxon>Gammaproteobacteria</taxon>
        <taxon>Alteromonadales</taxon>
        <taxon>Shewanellaceae</taxon>
        <taxon>Shewanella</taxon>
    </lineage>
</organism>
<comment type="caution">
    <text evidence="3">The sequence shown here is derived from an EMBL/GenBank/DDBJ whole genome shotgun (WGS) entry which is preliminary data.</text>
</comment>
<dbReference type="PROSITE" id="PS50887">
    <property type="entry name" value="GGDEF"/>
    <property type="match status" value="1"/>
</dbReference>
<feature type="domain" description="GGDEF" evidence="2">
    <location>
        <begin position="498"/>
        <end position="608"/>
    </location>
</feature>
<dbReference type="SUPFAM" id="SSF55073">
    <property type="entry name" value="Nucleotide cyclase"/>
    <property type="match status" value="1"/>
</dbReference>
<dbReference type="EMBL" id="JAODOQ010000001">
    <property type="protein sequence ID" value="MCT8988050.1"/>
    <property type="molecule type" value="Genomic_DNA"/>
</dbReference>
<dbReference type="InterPro" id="IPR011990">
    <property type="entry name" value="TPR-like_helical_dom_sf"/>
</dbReference>
<dbReference type="InterPro" id="IPR000160">
    <property type="entry name" value="GGDEF_dom"/>
</dbReference>
<evidence type="ECO:0000259" key="2">
    <source>
        <dbReference type="PROSITE" id="PS50887"/>
    </source>
</evidence>
<accession>A0ABT2P5W0</accession>
<dbReference type="InterPro" id="IPR029787">
    <property type="entry name" value="Nucleotide_cyclase"/>
</dbReference>
<proteinExistence type="predicted"/>
<dbReference type="Gene3D" id="1.25.40.10">
    <property type="entry name" value="Tetratricopeptide repeat domain"/>
    <property type="match status" value="1"/>
</dbReference>
<keyword evidence="1" id="KW-1133">Transmembrane helix</keyword>
<keyword evidence="1" id="KW-0812">Transmembrane</keyword>
<keyword evidence="1" id="KW-0472">Membrane</keyword>
<sequence>MTRSRNTSENKLSRMFGFILGLLIVSLTAPVTAQVSHSFLTAEDVVNNTQQLSVNEQLDVIHDINTQRSEQAKILIEGLEQQSVEQPLSDVQTLRLRLLRCFNLLEFGHFDQAITLSTQGEQTARELKYDTARPYFMQCGATAYQSLGNTLQQQLLTEEALRLAKRYSEKQAIIGSLYLRSRQNTSLENYNQSIEDLRIGLDIYGEAKQQFQPWYLLPKSYLQAEISNVFFSMGDFEEALHFAEIAATAPSTFGKLNFAFSINLARINIVLKNSKDVLFYLEKAEAEHNKNTAERDFAVGNALLAIINLHVGNYDLAQQQALHSIELFTKYQEPIYVMRIKRTLAKVYIAQQKDNQALTLLNEIIAQAAELKQYSDLEDFNQIVSEYYADKQQFESAYHYQMQRYNAAKQANNKLNNAHFMQYKARLSTQNEPSVNEKPTTNNINQSLSIAALIILLLSVGLVLFLRRKPLYANDEPKEQSQSQIISAMLNNAKQGHYQLSLLLININHIRQVDVPNLLQQLQLTLREQDQLFRHNLDELIIILPHTSAIGATRVVHQIETVLNLWPSDTKTYIGVASLQQLDTFEGLMKKAVLNQLSKMKPQENQLT</sequence>
<reference evidence="3" key="1">
    <citation type="submission" date="2022-09" db="EMBL/GenBank/DDBJ databases">
        <title>Shewanella sp. KJ10-1 sp.nov, isolated from marine algae.</title>
        <authorList>
            <person name="Butt M."/>
            <person name="Lee J.K."/>
            <person name="Kim J.M."/>
            <person name="Choi D.G."/>
        </authorList>
    </citation>
    <scope>NUCLEOTIDE SEQUENCE</scope>
    <source>
        <strain evidence="3">KJ10-1</strain>
    </source>
</reference>
<feature type="transmembrane region" description="Helical" evidence="1">
    <location>
        <begin position="448"/>
        <end position="466"/>
    </location>
</feature>
<evidence type="ECO:0000256" key="1">
    <source>
        <dbReference type="SAM" id="Phobius"/>
    </source>
</evidence>
<dbReference type="RefSeq" id="WP_261734231.1">
    <property type="nucleotide sequence ID" value="NZ_JAODOQ010000001.1"/>
</dbReference>
<protein>
    <recommendedName>
        <fullName evidence="2">GGDEF domain-containing protein</fullName>
    </recommendedName>
</protein>
<dbReference type="Proteomes" id="UP001431192">
    <property type="component" value="Unassembled WGS sequence"/>
</dbReference>